<comment type="similarity">
    <text evidence="8">Belongs to the Engrailed homeobox family.</text>
</comment>
<evidence type="ECO:0000313" key="11">
    <source>
        <dbReference type="EMBL" id="QGF19009.1"/>
    </source>
</evidence>
<dbReference type="PROSITE" id="PS00033">
    <property type="entry name" value="ENGRAILED"/>
    <property type="match status" value="1"/>
</dbReference>
<dbReference type="SUPFAM" id="SSF46689">
    <property type="entry name" value="Homeodomain-like"/>
    <property type="match status" value="1"/>
</dbReference>
<comment type="subcellular location">
    <subcellularLocation>
        <location evidence="1 6 7">Nucleus</location>
    </subcellularLocation>
</comment>
<organism evidence="11">
    <name type="scientific">Acanthochitona rubrolineata</name>
    <dbReference type="NCBI Taxonomy" id="761904"/>
    <lineage>
        <taxon>Eukaryota</taxon>
        <taxon>Metazoa</taxon>
        <taxon>Spiralia</taxon>
        <taxon>Lophotrochozoa</taxon>
        <taxon>Mollusca</taxon>
        <taxon>Polyplacophora</taxon>
        <taxon>Neoloricata</taxon>
        <taxon>Chitonida</taxon>
        <taxon>Acanthochitonina</taxon>
        <taxon>Acanthochitonidae</taxon>
        <taxon>Acanthochitona</taxon>
    </lineage>
</organism>
<feature type="domain" description="Homeobox" evidence="10">
    <location>
        <begin position="206"/>
        <end position="266"/>
    </location>
</feature>
<reference evidence="11" key="1">
    <citation type="submission" date="2019-08" db="EMBL/GenBank/DDBJ databases">
        <authorList>
            <person name="Huan P."/>
            <person name="Liu B."/>
            <person name="Wang Q."/>
            <person name="Tan S."/>
        </authorList>
    </citation>
    <scope>NUCLEOTIDE SEQUENCE</scope>
</reference>
<dbReference type="PROSITE" id="PS50071">
    <property type="entry name" value="HOMEOBOX_2"/>
    <property type="match status" value="1"/>
</dbReference>
<dbReference type="GO" id="GO:0009653">
    <property type="term" value="P:anatomical structure morphogenesis"/>
    <property type="evidence" value="ECO:0007669"/>
    <property type="project" value="UniProtKB-ARBA"/>
</dbReference>
<dbReference type="InterPro" id="IPR000747">
    <property type="entry name" value="HD_engrailed"/>
</dbReference>
<dbReference type="PRINTS" id="PR00026">
    <property type="entry name" value="ENGRAILED"/>
</dbReference>
<dbReference type="Pfam" id="PF10525">
    <property type="entry name" value="Engrail_1_C_sig"/>
    <property type="match status" value="1"/>
</dbReference>
<dbReference type="InterPro" id="IPR050720">
    <property type="entry name" value="Engrailed_Homeobox_TFs"/>
</dbReference>
<dbReference type="InterPro" id="IPR017970">
    <property type="entry name" value="Homeobox_CS"/>
</dbReference>
<name>A0A5Q2EZ13_9MOLL</name>
<dbReference type="FunFam" id="1.10.10.60:FF:000189">
    <property type="entry name" value="Homeobox protein engrailed-like"/>
    <property type="match status" value="1"/>
</dbReference>
<dbReference type="SMART" id="SM00389">
    <property type="entry name" value="HOX"/>
    <property type="match status" value="1"/>
</dbReference>
<dbReference type="GO" id="GO:0005634">
    <property type="term" value="C:nucleus"/>
    <property type="evidence" value="ECO:0007669"/>
    <property type="project" value="UniProtKB-SubCell"/>
</dbReference>
<dbReference type="PANTHER" id="PTHR24341">
    <property type="entry name" value="HOMEOBOX PROTEIN ENGRAILED"/>
    <property type="match status" value="1"/>
</dbReference>
<dbReference type="PRINTS" id="PR00024">
    <property type="entry name" value="HOMEOBOX"/>
</dbReference>
<feature type="region of interest" description="Disordered" evidence="9">
    <location>
        <begin position="188"/>
        <end position="213"/>
    </location>
</feature>
<proteinExistence type="evidence at transcript level"/>
<feature type="compositionally biased region" description="Basic and acidic residues" evidence="9">
    <location>
        <begin position="117"/>
        <end position="133"/>
    </location>
</feature>
<feature type="region of interest" description="Disordered" evidence="9">
    <location>
        <begin position="98"/>
        <end position="172"/>
    </location>
</feature>
<dbReference type="InterPro" id="IPR019737">
    <property type="entry name" value="Homeobox-engrailed_CS"/>
</dbReference>
<keyword evidence="3 6" id="KW-0238">DNA-binding</keyword>
<dbReference type="InterPro" id="IPR020479">
    <property type="entry name" value="HD_metazoa"/>
</dbReference>
<dbReference type="GO" id="GO:0000978">
    <property type="term" value="F:RNA polymerase II cis-regulatory region sequence-specific DNA binding"/>
    <property type="evidence" value="ECO:0007669"/>
    <property type="project" value="TreeGrafter"/>
</dbReference>
<evidence type="ECO:0000259" key="10">
    <source>
        <dbReference type="PROSITE" id="PS50071"/>
    </source>
</evidence>
<dbReference type="InterPro" id="IPR009057">
    <property type="entry name" value="Homeodomain-like_sf"/>
</dbReference>
<dbReference type="InterPro" id="IPR001356">
    <property type="entry name" value="HD"/>
</dbReference>
<feature type="DNA-binding region" description="Homeobox" evidence="6">
    <location>
        <begin position="208"/>
        <end position="267"/>
    </location>
</feature>
<evidence type="ECO:0000256" key="4">
    <source>
        <dbReference type="ARBA" id="ARBA00023155"/>
    </source>
</evidence>
<evidence type="ECO:0000256" key="3">
    <source>
        <dbReference type="ARBA" id="ARBA00023125"/>
    </source>
</evidence>
<dbReference type="InterPro" id="IPR019549">
    <property type="entry name" value="Homeobox-engrailed_C-terminal"/>
</dbReference>
<evidence type="ECO:0000256" key="1">
    <source>
        <dbReference type="ARBA" id="ARBA00004123"/>
    </source>
</evidence>
<accession>A0A5Q2EZ13</accession>
<protein>
    <recommendedName>
        <fullName evidence="8">Homeobox protein engrailed-like</fullName>
    </recommendedName>
</protein>
<keyword evidence="5 6" id="KW-0539">Nucleus</keyword>
<evidence type="ECO:0000256" key="9">
    <source>
        <dbReference type="SAM" id="MobiDB-lite"/>
    </source>
</evidence>
<evidence type="ECO:0000256" key="8">
    <source>
        <dbReference type="RuleBase" id="RU510713"/>
    </source>
</evidence>
<evidence type="ECO:0000256" key="5">
    <source>
        <dbReference type="ARBA" id="ARBA00023242"/>
    </source>
</evidence>
<dbReference type="PANTHER" id="PTHR24341:SF6">
    <property type="entry name" value="HOMEOBOX PROTEIN INVECTED"/>
    <property type="match status" value="1"/>
</dbReference>
<dbReference type="GO" id="GO:0000981">
    <property type="term" value="F:DNA-binding transcription factor activity, RNA polymerase II-specific"/>
    <property type="evidence" value="ECO:0007669"/>
    <property type="project" value="InterPro"/>
</dbReference>
<evidence type="ECO:0000256" key="7">
    <source>
        <dbReference type="RuleBase" id="RU000682"/>
    </source>
</evidence>
<dbReference type="Pfam" id="PF00046">
    <property type="entry name" value="Homeodomain"/>
    <property type="match status" value="1"/>
</dbReference>
<evidence type="ECO:0000256" key="6">
    <source>
        <dbReference type="PROSITE-ProRule" id="PRU00108"/>
    </source>
</evidence>
<dbReference type="AlphaFoldDB" id="A0A5Q2EZ13"/>
<dbReference type="CDD" id="cd00086">
    <property type="entry name" value="homeodomain"/>
    <property type="match status" value="1"/>
</dbReference>
<dbReference type="Gene3D" id="1.10.10.60">
    <property type="entry name" value="Homeodomain-like"/>
    <property type="match status" value="1"/>
</dbReference>
<evidence type="ECO:0000256" key="2">
    <source>
        <dbReference type="ARBA" id="ARBA00022473"/>
    </source>
</evidence>
<dbReference type="PROSITE" id="PS00027">
    <property type="entry name" value="HOMEOBOX_1"/>
    <property type="match status" value="1"/>
</dbReference>
<feature type="compositionally biased region" description="Polar residues" evidence="9">
    <location>
        <begin position="101"/>
        <end position="115"/>
    </location>
</feature>
<keyword evidence="4 6" id="KW-0371">Homeobox</keyword>
<feature type="region of interest" description="Disordered" evidence="9">
    <location>
        <begin position="1"/>
        <end position="50"/>
    </location>
</feature>
<dbReference type="EMBL" id="MN326438">
    <property type="protein sequence ID" value="QGF19009.1"/>
    <property type="molecule type" value="mRNA"/>
</dbReference>
<keyword evidence="2" id="KW-0217">Developmental protein</keyword>
<dbReference type="GO" id="GO:0030182">
    <property type="term" value="P:neuron differentiation"/>
    <property type="evidence" value="ECO:0007669"/>
    <property type="project" value="TreeGrafter"/>
</dbReference>
<sequence>MSDGESLEGRGKLSASPEGRGSTPCQPSSPRSPNPRIKQEQYSPRPQPDLGLRFTNFFIDEILKPHFGKCETQHQINTFKSDYSLLAEKFSGIIRRPIPSNFKSPTKQSCVQSTALDLRRERPVKTEPSRRETALPPVAPPSPESTRVPEVCGEDSAPTSPSPGPTSPEKDKANLLWPAWVYCTRYSDRPSSGPRSRRNRRKEKAIQEKRPRTAFSASQLDRLKKEFDNSRYLTEPKRQDLARELNLNESQIKIWFQNKRAKLKKSTGTRNGLAVHLMAQGLYNHSTLSRRDDEEIDVES</sequence>